<organism evidence="2 3">
    <name type="scientific">Microtetraspora glauca</name>
    <dbReference type="NCBI Taxonomy" id="1996"/>
    <lineage>
        <taxon>Bacteria</taxon>
        <taxon>Bacillati</taxon>
        <taxon>Actinomycetota</taxon>
        <taxon>Actinomycetes</taxon>
        <taxon>Streptosporangiales</taxon>
        <taxon>Streptosporangiaceae</taxon>
        <taxon>Microtetraspora</taxon>
    </lineage>
</organism>
<protein>
    <submittedName>
        <fullName evidence="2">DUF3618 domain-containing protein</fullName>
    </submittedName>
</protein>
<evidence type="ECO:0000313" key="3">
    <source>
        <dbReference type="Proteomes" id="UP001551675"/>
    </source>
</evidence>
<name>A0ABV3GQ99_MICGL</name>
<gene>
    <name evidence="2" type="ORF">AB0I59_35015</name>
</gene>
<reference evidence="2 3" key="1">
    <citation type="submission" date="2024-06" db="EMBL/GenBank/DDBJ databases">
        <title>The Natural Products Discovery Center: Release of the First 8490 Sequenced Strains for Exploring Actinobacteria Biosynthetic Diversity.</title>
        <authorList>
            <person name="Kalkreuter E."/>
            <person name="Kautsar S.A."/>
            <person name="Yang D."/>
            <person name="Bader C.D."/>
            <person name="Teijaro C.N."/>
            <person name="Fluegel L."/>
            <person name="Davis C.M."/>
            <person name="Simpson J.R."/>
            <person name="Lauterbach L."/>
            <person name="Steele A.D."/>
            <person name="Gui C."/>
            <person name="Meng S."/>
            <person name="Li G."/>
            <person name="Viehrig K."/>
            <person name="Ye F."/>
            <person name="Su P."/>
            <person name="Kiefer A.F."/>
            <person name="Nichols A."/>
            <person name="Cepeda A.J."/>
            <person name="Yan W."/>
            <person name="Fan B."/>
            <person name="Jiang Y."/>
            <person name="Adhikari A."/>
            <person name="Zheng C.-J."/>
            <person name="Schuster L."/>
            <person name="Cowan T.M."/>
            <person name="Smanski M.J."/>
            <person name="Chevrette M.G."/>
            <person name="De Carvalho L.P.S."/>
            <person name="Shen B."/>
        </authorList>
    </citation>
    <scope>NUCLEOTIDE SEQUENCE [LARGE SCALE GENOMIC DNA]</scope>
    <source>
        <strain evidence="2 3">NPDC050100</strain>
    </source>
</reference>
<dbReference type="RefSeq" id="WP_358139791.1">
    <property type="nucleotide sequence ID" value="NZ_JBFALK010000024.1"/>
</dbReference>
<dbReference type="EMBL" id="JBFALK010000024">
    <property type="protein sequence ID" value="MEV0973832.1"/>
    <property type="molecule type" value="Genomic_DNA"/>
</dbReference>
<keyword evidence="1" id="KW-0812">Transmembrane</keyword>
<dbReference type="InterPro" id="IPR022062">
    <property type="entry name" value="DUF3618"/>
</dbReference>
<dbReference type="Proteomes" id="UP001551675">
    <property type="component" value="Unassembled WGS sequence"/>
</dbReference>
<proteinExistence type="predicted"/>
<feature type="transmembrane region" description="Helical" evidence="1">
    <location>
        <begin position="99"/>
        <end position="117"/>
    </location>
</feature>
<evidence type="ECO:0000256" key="1">
    <source>
        <dbReference type="SAM" id="Phobius"/>
    </source>
</evidence>
<comment type="caution">
    <text evidence="2">The sequence shown here is derived from an EMBL/GenBank/DDBJ whole genome shotgun (WGS) entry which is preliminary data.</text>
</comment>
<keyword evidence="3" id="KW-1185">Reference proteome</keyword>
<accession>A0ABV3GQ99</accession>
<sequence>MSETDPWLDRDDTAGEVGVHSQLVKGGAVSEPGDTLNESLQRVVVVWQPAEAEEAAVLADIERDRAELARTVAALKSRLDVRRRAGEKARRAAGRTRPMLIVAVAGMAAAVLLRRLMRRGRRRPA</sequence>
<keyword evidence="1" id="KW-1133">Transmembrane helix</keyword>
<evidence type="ECO:0000313" key="2">
    <source>
        <dbReference type="EMBL" id="MEV0973832.1"/>
    </source>
</evidence>
<dbReference type="Pfam" id="PF12277">
    <property type="entry name" value="DUF3618"/>
    <property type="match status" value="1"/>
</dbReference>
<keyword evidence="1" id="KW-0472">Membrane</keyword>